<dbReference type="SUPFAM" id="SSF101322">
    <property type="entry name" value="YcfC-like"/>
    <property type="match status" value="1"/>
</dbReference>
<dbReference type="EMBL" id="AONC01000015">
    <property type="protein sequence ID" value="EXJ16088.1"/>
    <property type="molecule type" value="Genomic_DNA"/>
</dbReference>
<gene>
    <name evidence="4" type="primary">hflD</name>
    <name evidence="5" type="ORF">D779_0557</name>
</gene>
<dbReference type="STRING" id="1249627.D779_0557"/>
<evidence type="ECO:0000313" key="6">
    <source>
        <dbReference type="Proteomes" id="UP000019460"/>
    </source>
</evidence>
<dbReference type="InterPro" id="IPR035932">
    <property type="entry name" value="HflD-like_sf"/>
</dbReference>
<keyword evidence="2 4" id="KW-0963">Cytoplasm</keyword>
<dbReference type="GO" id="GO:0005737">
    <property type="term" value="C:cytoplasm"/>
    <property type="evidence" value="ECO:0007669"/>
    <property type="project" value="UniProtKB-SubCell"/>
</dbReference>
<accession>W9V8Z5</accession>
<name>W9V8Z5_9GAMM</name>
<comment type="similarity">
    <text evidence="4">Belongs to the HflD family.</text>
</comment>
<comment type="subcellular location">
    <subcellularLocation>
        <location evidence="4">Cytoplasm</location>
    </subcellularLocation>
    <subcellularLocation>
        <location evidence="4">Cell membrane</location>
        <topology evidence="4">Peripheral membrane protein</topology>
        <orientation evidence="4">Cytoplasmic side</orientation>
    </subcellularLocation>
</comment>
<keyword evidence="1 4" id="KW-1003">Cell membrane</keyword>
<dbReference type="PANTHER" id="PTHR38100">
    <property type="entry name" value="HIGH FREQUENCY LYSOGENIZATION PROTEIN HFLD"/>
    <property type="match status" value="1"/>
</dbReference>
<dbReference type="HAMAP" id="MF_00695">
    <property type="entry name" value="HflD_protein"/>
    <property type="match status" value="1"/>
</dbReference>
<evidence type="ECO:0000256" key="3">
    <source>
        <dbReference type="ARBA" id="ARBA00023136"/>
    </source>
</evidence>
<evidence type="ECO:0000256" key="1">
    <source>
        <dbReference type="ARBA" id="ARBA00022475"/>
    </source>
</evidence>
<dbReference type="NCBIfam" id="NF001246">
    <property type="entry name" value="PRK00218.1-2"/>
    <property type="match status" value="1"/>
</dbReference>
<dbReference type="GO" id="GO:0005886">
    <property type="term" value="C:plasma membrane"/>
    <property type="evidence" value="ECO:0007669"/>
    <property type="project" value="UniProtKB-SubCell"/>
</dbReference>
<dbReference type="Pfam" id="PF04356">
    <property type="entry name" value="DUF489"/>
    <property type="match status" value="1"/>
</dbReference>
<dbReference type="Gene3D" id="1.10.3890.10">
    <property type="entry name" value="HflD-like"/>
    <property type="match status" value="1"/>
</dbReference>
<dbReference type="InterPro" id="IPR007451">
    <property type="entry name" value="HflD"/>
</dbReference>
<dbReference type="AlphaFoldDB" id="W9V8Z5"/>
<dbReference type="eggNOG" id="COG2915">
    <property type="taxonomic scope" value="Bacteria"/>
</dbReference>
<keyword evidence="6" id="KW-1185">Reference proteome</keyword>
<sequence>MPPRDTLERVTALAGIYQAVNCVMQIARKGTVDTDVMTPCIHSLYQVDADTVDAVFGEPGAVANGMRQLIAQLTGQPERKLELTRYVVQLIRLERSLSRHPDQLRRLADGIEEARVKQEHFGPMHANLLAHFAELYSATISHLEPRIIIRGESLHLRNPDNQNRIRALLLASIRAAMLWRQIGGSRWQILLKNRQILADARRYLAMHVA</sequence>
<dbReference type="RefSeq" id="WP_043750682.1">
    <property type="nucleotide sequence ID" value="NZ_AONC01000015.1"/>
</dbReference>
<comment type="caution">
    <text evidence="5">The sequence shown here is derived from an EMBL/GenBank/DDBJ whole genome shotgun (WGS) entry which is preliminary data.</text>
</comment>
<proteinExistence type="inferred from homology"/>
<evidence type="ECO:0000256" key="4">
    <source>
        <dbReference type="HAMAP-Rule" id="MF_00695"/>
    </source>
</evidence>
<reference evidence="5 6" key="1">
    <citation type="submission" date="2012-11" db="EMBL/GenBank/DDBJ databases">
        <title>Genome assembly of Thiorhodococcus sp. AK35.</title>
        <authorList>
            <person name="Nupur N."/>
            <person name="Khatri I."/>
            <person name="Subramanian S."/>
            <person name="Pinnaka A."/>
        </authorList>
    </citation>
    <scope>NUCLEOTIDE SEQUENCE [LARGE SCALE GENOMIC DNA]</scope>
    <source>
        <strain evidence="5 6">AK35</strain>
    </source>
</reference>
<evidence type="ECO:0000256" key="2">
    <source>
        <dbReference type="ARBA" id="ARBA00022490"/>
    </source>
</evidence>
<dbReference type="Proteomes" id="UP000019460">
    <property type="component" value="Unassembled WGS sequence"/>
</dbReference>
<keyword evidence="3 4" id="KW-0472">Membrane</keyword>
<dbReference type="PANTHER" id="PTHR38100:SF1">
    <property type="entry name" value="HIGH FREQUENCY LYSOGENIZATION PROTEIN HFLD"/>
    <property type="match status" value="1"/>
</dbReference>
<dbReference type="OrthoDB" id="9788031at2"/>
<organism evidence="5 6">
    <name type="scientific">Imhoffiella purpurea</name>
    <dbReference type="NCBI Taxonomy" id="1249627"/>
    <lineage>
        <taxon>Bacteria</taxon>
        <taxon>Pseudomonadati</taxon>
        <taxon>Pseudomonadota</taxon>
        <taxon>Gammaproteobacteria</taxon>
        <taxon>Chromatiales</taxon>
        <taxon>Chromatiaceae</taxon>
        <taxon>Imhoffiella</taxon>
    </lineage>
</organism>
<protein>
    <recommendedName>
        <fullName evidence="4">High frequency lysogenization protein HflD homolog</fullName>
    </recommendedName>
</protein>
<evidence type="ECO:0000313" key="5">
    <source>
        <dbReference type="EMBL" id="EXJ16088.1"/>
    </source>
</evidence>